<feature type="compositionally biased region" description="Low complexity" evidence="1">
    <location>
        <begin position="276"/>
        <end position="287"/>
    </location>
</feature>
<feature type="region of interest" description="Disordered" evidence="1">
    <location>
        <begin position="391"/>
        <end position="477"/>
    </location>
</feature>
<evidence type="ECO:0000313" key="2">
    <source>
        <dbReference type="EMBL" id="KAF3038149.1"/>
    </source>
</evidence>
<feature type="compositionally biased region" description="Acidic residues" evidence="1">
    <location>
        <begin position="97"/>
        <end position="106"/>
    </location>
</feature>
<comment type="caution">
    <text evidence="2">The sequence shown here is derived from an EMBL/GenBank/DDBJ whole genome shotgun (WGS) entry which is preliminary data.</text>
</comment>
<reference evidence="2" key="1">
    <citation type="submission" date="2019-04" db="EMBL/GenBank/DDBJ databases">
        <title>Sequencing of skin fungus with MAO and IRED activity.</title>
        <authorList>
            <person name="Marsaioli A.J."/>
            <person name="Bonatto J.M.C."/>
            <person name="Reis Junior O."/>
        </authorList>
    </citation>
    <scope>NUCLEOTIDE SEQUENCE</scope>
    <source>
        <strain evidence="2">28M1</strain>
    </source>
</reference>
<evidence type="ECO:0000256" key="1">
    <source>
        <dbReference type="SAM" id="MobiDB-lite"/>
    </source>
</evidence>
<feature type="region of interest" description="Disordered" evidence="1">
    <location>
        <begin position="272"/>
        <end position="310"/>
    </location>
</feature>
<accession>A0A9P5C086</accession>
<feature type="compositionally biased region" description="Polar residues" evidence="1">
    <location>
        <begin position="288"/>
        <end position="304"/>
    </location>
</feature>
<feature type="compositionally biased region" description="Polar residues" evidence="1">
    <location>
        <begin position="462"/>
        <end position="477"/>
    </location>
</feature>
<feature type="region of interest" description="Disordered" evidence="1">
    <location>
        <begin position="87"/>
        <end position="107"/>
    </location>
</feature>
<gene>
    <name evidence="2" type="ORF">E8E12_007104</name>
</gene>
<dbReference type="AlphaFoldDB" id="A0A9P5C086"/>
<dbReference type="OrthoDB" id="10687744at2759"/>
<name>A0A9P5C086_9PLEO</name>
<proteinExistence type="predicted"/>
<sequence>MPEQPLQFTSAAAEWLQHVRDDDELTPVGLECLKKFVIIQEERRQMEIRLMDSVLSRVEGRKQITARPSPSNLEILSSFELDVVGSQYGSNPRTLPEDDQPSEDLVPDQIPLETPSNLDRISEQAHSGAEEVDSPAVLHSSLVEECPTMPAGKGEDLLHLVVEAKKKPMKGLNQASILRYFKKLPIVNVEGISEDAIQTPAGAVSSVVCRAESLRQLMPAPHDQLPDEVELTMAYETPLPQLDEAEILFDDAQLVYLFETLSISPSEETSSLITYSEESSNESNASSCRSTTPGSEISSPTSSPDFEAAKPESPVVEDFFSLNEVLHALYHEHEVVGDNLEYGLRGDPGDGYSQVVRANGSIDSEVRTEDTFDLGENLQAHVAGIEAPVSPRVLETTTGDLPGYGEDPQIPPSEDEITDPKSEGDWDDNLAQESTVTDKDKNEDMPDTTSSDCDAANIDTPMPNTRATSIDIISSQI</sequence>
<organism evidence="2 3">
    <name type="scientific">Didymella heteroderae</name>
    <dbReference type="NCBI Taxonomy" id="1769908"/>
    <lineage>
        <taxon>Eukaryota</taxon>
        <taxon>Fungi</taxon>
        <taxon>Dikarya</taxon>
        <taxon>Ascomycota</taxon>
        <taxon>Pezizomycotina</taxon>
        <taxon>Dothideomycetes</taxon>
        <taxon>Pleosporomycetidae</taxon>
        <taxon>Pleosporales</taxon>
        <taxon>Pleosporineae</taxon>
        <taxon>Didymellaceae</taxon>
        <taxon>Didymella</taxon>
    </lineage>
</organism>
<protein>
    <submittedName>
        <fullName evidence="2">Uncharacterized protein</fullName>
    </submittedName>
</protein>
<dbReference type="EMBL" id="SWKV01000038">
    <property type="protein sequence ID" value="KAF3038149.1"/>
    <property type="molecule type" value="Genomic_DNA"/>
</dbReference>
<dbReference type="Proteomes" id="UP000758155">
    <property type="component" value="Unassembled WGS sequence"/>
</dbReference>
<keyword evidence="3" id="KW-1185">Reference proteome</keyword>
<evidence type="ECO:0000313" key="3">
    <source>
        <dbReference type="Proteomes" id="UP000758155"/>
    </source>
</evidence>